<name>G9YHX6_9FIRM</name>
<organism evidence="2 3">
    <name type="scientific">Anaeroglobus geminatus F0357</name>
    <dbReference type="NCBI Taxonomy" id="861450"/>
    <lineage>
        <taxon>Bacteria</taxon>
        <taxon>Bacillati</taxon>
        <taxon>Bacillota</taxon>
        <taxon>Negativicutes</taxon>
        <taxon>Veillonellales</taxon>
        <taxon>Veillonellaceae</taxon>
        <taxon>Anaeroglobus</taxon>
    </lineage>
</organism>
<evidence type="ECO:0000313" key="2">
    <source>
        <dbReference type="EMBL" id="EHM40347.1"/>
    </source>
</evidence>
<keyword evidence="1" id="KW-0812">Transmembrane</keyword>
<evidence type="ECO:0000256" key="1">
    <source>
        <dbReference type="SAM" id="Phobius"/>
    </source>
</evidence>
<accession>G9YHX6</accession>
<gene>
    <name evidence="2" type="ORF">HMPREF0080_01260</name>
</gene>
<dbReference type="HOGENOM" id="CLU_2857846_0_0_9"/>
<keyword evidence="1" id="KW-1133">Transmembrane helix</keyword>
<dbReference type="EMBL" id="AGCJ01000047">
    <property type="protein sequence ID" value="EHM40347.1"/>
    <property type="molecule type" value="Genomic_DNA"/>
</dbReference>
<dbReference type="eggNOG" id="ENOG5033I11">
    <property type="taxonomic scope" value="Bacteria"/>
</dbReference>
<dbReference type="AlphaFoldDB" id="G9YHX6"/>
<keyword evidence="1" id="KW-0472">Membrane</keyword>
<feature type="transmembrane region" description="Helical" evidence="1">
    <location>
        <begin position="12"/>
        <end position="31"/>
    </location>
</feature>
<reference evidence="2 3" key="1">
    <citation type="submission" date="2011-08" db="EMBL/GenBank/DDBJ databases">
        <authorList>
            <person name="Weinstock G."/>
            <person name="Sodergren E."/>
            <person name="Clifton S."/>
            <person name="Fulton L."/>
            <person name="Fulton B."/>
            <person name="Courtney L."/>
            <person name="Fronick C."/>
            <person name="Harrison M."/>
            <person name="Strong C."/>
            <person name="Farmer C."/>
            <person name="Delahaunty K."/>
            <person name="Markovic C."/>
            <person name="Hall O."/>
            <person name="Minx P."/>
            <person name="Tomlinson C."/>
            <person name="Mitreva M."/>
            <person name="Hou S."/>
            <person name="Chen J."/>
            <person name="Wollam A."/>
            <person name="Pepin K.H."/>
            <person name="Johnson M."/>
            <person name="Bhonagiri V."/>
            <person name="Zhang X."/>
            <person name="Suruliraj S."/>
            <person name="Warren W."/>
            <person name="Chinwalla A."/>
            <person name="Mardis E.R."/>
            <person name="Wilson R.K."/>
        </authorList>
    </citation>
    <scope>NUCLEOTIDE SEQUENCE [LARGE SCALE GENOMIC DNA]</scope>
    <source>
        <strain evidence="2 3">F0357</strain>
    </source>
</reference>
<protein>
    <submittedName>
        <fullName evidence="2">Uncharacterized protein</fullName>
    </submittedName>
</protein>
<keyword evidence="3" id="KW-1185">Reference proteome</keyword>
<dbReference type="STRING" id="861450.HMPREF0080_01260"/>
<feature type="transmembrane region" description="Helical" evidence="1">
    <location>
        <begin position="37"/>
        <end position="62"/>
    </location>
</feature>
<proteinExistence type="predicted"/>
<comment type="caution">
    <text evidence="2">The sequence shown here is derived from an EMBL/GenBank/DDBJ whole genome shotgun (WGS) entry which is preliminary data.</text>
</comment>
<dbReference type="Proteomes" id="UP000005481">
    <property type="component" value="Unassembled WGS sequence"/>
</dbReference>
<sequence length="64" mass="7515">MKRKDNRKRTFIIGAIIIAFFVSFPFLYKALLYGAAYVLWGFMAYFVGNVPLSEILSWWTVFPE</sequence>
<evidence type="ECO:0000313" key="3">
    <source>
        <dbReference type="Proteomes" id="UP000005481"/>
    </source>
</evidence>